<comment type="caution">
    <text evidence="2">The sequence shown here is derived from an EMBL/GenBank/DDBJ whole genome shotgun (WGS) entry which is preliminary data.</text>
</comment>
<dbReference type="EMBL" id="UYJE01001476">
    <property type="protein sequence ID" value="VDI02424.1"/>
    <property type="molecule type" value="Genomic_DNA"/>
</dbReference>
<keyword evidence="3" id="KW-1185">Reference proteome</keyword>
<gene>
    <name evidence="2" type="ORF">MGAL_10B034358</name>
</gene>
<feature type="region of interest" description="Disordered" evidence="1">
    <location>
        <begin position="1"/>
        <end position="38"/>
    </location>
</feature>
<reference evidence="2" key="1">
    <citation type="submission" date="2018-11" db="EMBL/GenBank/DDBJ databases">
        <authorList>
            <person name="Alioto T."/>
            <person name="Alioto T."/>
        </authorList>
    </citation>
    <scope>NUCLEOTIDE SEQUENCE</scope>
</reference>
<organism evidence="2 3">
    <name type="scientific">Mytilus galloprovincialis</name>
    <name type="common">Mediterranean mussel</name>
    <dbReference type="NCBI Taxonomy" id="29158"/>
    <lineage>
        <taxon>Eukaryota</taxon>
        <taxon>Metazoa</taxon>
        <taxon>Spiralia</taxon>
        <taxon>Lophotrochozoa</taxon>
        <taxon>Mollusca</taxon>
        <taxon>Bivalvia</taxon>
        <taxon>Autobranchia</taxon>
        <taxon>Pteriomorphia</taxon>
        <taxon>Mytilida</taxon>
        <taxon>Mytiloidea</taxon>
        <taxon>Mytilidae</taxon>
        <taxon>Mytilinae</taxon>
        <taxon>Mytilus</taxon>
    </lineage>
</organism>
<feature type="compositionally biased region" description="Polar residues" evidence="1">
    <location>
        <begin position="27"/>
        <end position="36"/>
    </location>
</feature>
<feature type="compositionally biased region" description="Polar residues" evidence="1">
    <location>
        <begin position="10"/>
        <end position="20"/>
    </location>
</feature>
<accession>A0A8B6CAP7</accession>
<evidence type="ECO:0000313" key="3">
    <source>
        <dbReference type="Proteomes" id="UP000596742"/>
    </source>
</evidence>
<dbReference type="Proteomes" id="UP000596742">
    <property type="component" value="Unassembled WGS sequence"/>
</dbReference>
<evidence type="ECO:0000313" key="2">
    <source>
        <dbReference type="EMBL" id="VDI02424.1"/>
    </source>
</evidence>
<sequence length="182" mass="20039">MPKIPKDHSCGSQTTINPLQKTKETKSLNGHSSATAITDKPVPSSLLTLCRVIMKTTIPNPTANLATLTYCSRCQLPTLSSSDCLRYTQQQTFPHPTPSTIDCTCPQPTPSLSDCSQCPQPHPCPMQSPCSCPTPSPKSFPIDRLSLGSESDGTYLKKKPCCFIIMSDRINPYHFRFKKEFS</sequence>
<protein>
    <submittedName>
        <fullName evidence="2">Uncharacterized protein</fullName>
    </submittedName>
</protein>
<proteinExistence type="predicted"/>
<evidence type="ECO:0000256" key="1">
    <source>
        <dbReference type="SAM" id="MobiDB-lite"/>
    </source>
</evidence>
<name>A0A8B6CAP7_MYTGA</name>
<dbReference type="AlphaFoldDB" id="A0A8B6CAP7"/>